<evidence type="ECO:0000313" key="4">
    <source>
        <dbReference type="EMBL" id="KAK4772627.1"/>
    </source>
</evidence>
<dbReference type="AlphaFoldDB" id="A0AAN7L161"/>
<dbReference type="InterPro" id="IPR038937">
    <property type="entry name" value="RopGEF"/>
</dbReference>
<feature type="domain" description="PRONE" evidence="3">
    <location>
        <begin position="1"/>
        <end position="169"/>
    </location>
</feature>
<comment type="caution">
    <text evidence="4">The sequence shown here is derived from an EMBL/GenBank/DDBJ whole genome shotgun (WGS) entry which is preliminary data.</text>
</comment>
<dbReference type="Proteomes" id="UP001346149">
    <property type="component" value="Unassembled WGS sequence"/>
</dbReference>
<dbReference type="PANTHER" id="PTHR33101:SF10">
    <property type="entry name" value="ROP GUANINE NUCLEOTIDE EXCHANGE FACTOR 12"/>
    <property type="match status" value="1"/>
</dbReference>
<keyword evidence="1 2" id="KW-0344">Guanine-nucleotide releasing factor</keyword>
<name>A0AAN7L161_TRANT</name>
<dbReference type="PANTHER" id="PTHR33101">
    <property type="entry name" value="ROP GUANINE NUCLEOTIDE EXCHANGE FACTOR 1"/>
    <property type="match status" value="1"/>
</dbReference>
<evidence type="ECO:0000259" key="3">
    <source>
        <dbReference type="PROSITE" id="PS51334"/>
    </source>
</evidence>
<evidence type="ECO:0000313" key="5">
    <source>
        <dbReference type="Proteomes" id="UP001346149"/>
    </source>
</evidence>
<reference evidence="4 5" key="1">
    <citation type="journal article" date="2023" name="Hortic Res">
        <title>Pangenome of water caltrop reveals structural variations and asymmetric subgenome divergence after allopolyploidization.</title>
        <authorList>
            <person name="Zhang X."/>
            <person name="Chen Y."/>
            <person name="Wang L."/>
            <person name="Yuan Y."/>
            <person name="Fang M."/>
            <person name="Shi L."/>
            <person name="Lu R."/>
            <person name="Comes H.P."/>
            <person name="Ma Y."/>
            <person name="Chen Y."/>
            <person name="Huang G."/>
            <person name="Zhou Y."/>
            <person name="Zheng Z."/>
            <person name="Qiu Y."/>
        </authorList>
    </citation>
    <scope>NUCLEOTIDE SEQUENCE [LARGE SCALE GENOMIC DNA]</scope>
    <source>
        <strain evidence="4">F231</strain>
    </source>
</reference>
<dbReference type="PROSITE" id="PS51334">
    <property type="entry name" value="PRONE"/>
    <property type="match status" value="1"/>
</dbReference>
<protein>
    <recommendedName>
        <fullName evidence="3">PRONE domain-containing protein</fullName>
    </recommendedName>
</protein>
<accession>A0AAN7L161</accession>
<gene>
    <name evidence="4" type="ORF">SAY86_014402</name>
</gene>
<evidence type="ECO:0000256" key="2">
    <source>
        <dbReference type="PROSITE-ProRule" id="PRU00663"/>
    </source>
</evidence>
<dbReference type="Gene3D" id="1.20.58.1310">
    <property type="entry name" value="PRONE domain, subdomain 2"/>
    <property type="match status" value="1"/>
</dbReference>
<dbReference type="EMBL" id="JAXQNO010000020">
    <property type="protein sequence ID" value="KAK4772627.1"/>
    <property type="molecule type" value="Genomic_DNA"/>
</dbReference>
<evidence type="ECO:0000256" key="1">
    <source>
        <dbReference type="ARBA" id="ARBA00022658"/>
    </source>
</evidence>
<dbReference type="InterPro" id="IPR005512">
    <property type="entry name" value="PRONE_dom"/>
</dbReference>
<sequence length="169" mass="19799">MDTNNSGHKIIDLKNRIEASVAIWRPAISLEKREVFEERGETVLIILRQRFPGIHQSALDISKVQYKEREHLLAIPSMDPEILPIWAILPDFMEWNGTDQGEMEEKHKDESCHGAQNEGIWDWLMEETVLDGLLYLKQLAYEKVQYRYQWVGGSRRDGGFYETRPLEVQ</sequence>
<keyword evidence="5" id="KW-1185">Reference proteome</keyword>
<proteinExistence type="predicted"/>
<organism evidence="4 5">
    <name type="scientific">Trapa natans</name>
    <name type="common">Water chestnut</name>
    <dbReference type="NCBI Taxonomy" id="22666"/>
    <lineage>
        <taxon>Eukaryota</taxon>
        <taxon>Viridiplantae</taxon>
        <taxon>Streptophyta</taxon>
        <taxon>Embryophyta</taxon>
        <taxon>Tracheophyta</taxon>
        <taxon>Spermatophyta</taxon>
        <taxon>Magnoliopsida</taxon>
        <taxon>eudicotyledons</taxon>
        <taxon>Gunneridae</taxon>
        <taxon>Pentapetalae</taxon>
        <taxon>rosids</taxon>
        <taxon>malvids</taxon>
        <taxon>Myrtales</taxon>
        <taxon>Lythraceae</taxon>
        <taxon>Trapa</taxon>
    </lineage>
</organism>
<dbReference type="GO" id="GO:0005085">
    <property type="term" value="F:guanyl-nucleotide exchange factor activity"/>
    <property type="evidence" value="ECO:0007669"/>
    <property type="project" value="UniProtKB-UniRule"/>
</dbReference>
<dbReference type="Pfam" id="PF03759">
    <property type="entry name" value="PRONE"/>
    <property type="match status" value="1"/>
</dbReference>